<dbReference type="GO" id="GO:0016740">
    <property type="term" value="F:transferase activity"/>
    <property type="evidence" value="ECO:0007669"/>
    <property type="project" value="UniProtKB-KW"/>
</dbReference>
<keyword evidence="4" id="KW-1185">Reference proteome</keyword>
<sequence length="419" mass="43906">MESSASRLWARSGAMWLTGTVDGPPRLAPGRPAAHLAGNLERFARDAARWGPGPTDLPDARLLGERAALAGLSRQGPLSCGGAFRTVRTRDGHLGLSLARPADLELLPALTGNELADPWESVAAWAREVDSAEADERVELLGLPGGLVPAPGTRVSARPAALTRPGGRREVIERPLVVDFTSLWAGPLCAHLLGLAGATVIKVESRSRPDGSRRGPKAFFDLLHAGHRALSVDPSDPRHRVALAALVSRADLVLEASRPDALARWGLDAEAAVAGGTSWLSITARGRSSRRVGFGDDVAVGAGLYVHTGDDDNDRILPCADAIGDPLTGVLAASAAASALAGDRAQLIDVSMHDTCAEAACDPDLPKVPGPPEAPDVRFDGQRWWLDTGTGRTEIRRPHARRHTGTAPALGADDSTLLP</sequence>
<gene>
    <name evidence="3" type="ORF">ACFO7U_05010</name>
</gene>
<name>A0ABV9PMP2_9ACTN</name>
<dbReference type="InterPro" id="IPR050509">
    <property type="entry name" value="CoA-transferase_III"/>
</dbReference>
<dbReference type="Pfam" id="PF02515">
    <property type="entry name" value="CoA_transf_3"/>
    <property type="match status" value="1"/>
</dbReference>
<dbReference type="PANTHER" id="PTHR48228">
    <property type="entry name" value="SUCCINYL-COA--D-CITRAMALATE COA-TRANSFERASE"/>
    <property type="match status" value="1"/>
</dbReference>
<accession>A0ABV9PMP2</accession>
<dbReference type="RefSeq" id="WP_344987968.1">
    <property type="nucleotide sequence ID" value="NZ_BAABCD010000002.1"/>
</dbReference>
<dbReference type="Proteomes" id="UP001595836">
    <property type="component" value="Unassembled WGS sequence"/>
</dbReference>
<feature type="region of interest" description="Disordered" evidence="2">
    <location>
        <begin position="390"/>
        <end position="419"/>
    </location>
</feature>
<reference evidence="4" key="1">
    <citation type="journal article" date="2019" name="Int. J. Syst. Evol. Microbiol.">
        <title>The Global Catalogue of Microorganisms (GCM) 10K type strain sequencing project: providing services to taxonomists for standard genome sequencing and annotation.</title>
        <authorList>
            <consortium name="The Broad Institute Genomics Platform"/>
            <consortium name="The Broad Institute Genome Sequencing Center for Infectious Disease"/>
            <person name="Wu L."/>
            <person name="Ma J."/>
        </authorList>
    </citation>
    <scope>NUCLEOTIDE SEQUENCE [LARGE SCALE GENOMIC DNA]</scope>
    <source>
        <strain evidence="4">JCM 11882</strain>
    </source>
</reference>
<dbReference type="Gene3D" id="3.40.50.10540">
    <property type="entry name" value="Crotonobetainyl-coa:carnitine coa-transferase, domain 1"/>
    <property type="match status" value="1"/>
</dbReference>
<dbReference type="InterPro" id="IPR003673">
    <property type="entry name" value="CoA-Trfase_fam_III"/>
</dbReference>
<evidence type="ECO:0000256" key="1">
    <source>
        <dbReference type="ARBA" id="ARBA00022679"/>
    </source>
</evidence>
<evidence type="ECO:0000256" key="2">
    <source>
        <dbReference type="SAM" id="MobiDB-lite"/>
    </source>
</evidence>
<keyword evidence="1 3" id="KW-0808">Transferase</keyword>
<evidence type="ECO:0000313" key="4">
    <source>
        <dbReference type="Proteomes" id="UP001595836"/>
    </source>
</evidence>
<organism evidence="3 4">
    <name type="scientific">Dietzia aurantiaca</name>
    <dbReference type="NCBI Taxonomy" id="983873"/>
    <lineage>
        <taxon>Bacteria</taxon>
        <taxon>Bacillati</taxon>
        <taxon>Actinomycetota</taxon>
        <taxon>Actinomycetes</taxon>
        <taxon>Mycobacteriales</taxon>
        <taxon>Dietziaceae</taxon>
        <taxon>Dietzia</taxon>
    </lineage>
</organism>
<proteinExistence type="predicted"/>
<protein>
    <submittedName>
        <fullName evidence="3">CoA transferase</fullName>
    </submittedName>
</protein>
<dbReference type="EMBL" id="JBHSHP010000012">
    <property type="protein sequence ID" value="MFC4754141.1"/>
    <property type="molecule type" value="Genomic_DNA"/>
</dbReference>
<dbReference type="InterPro" id="IPR023606">
    <property type="entry name" value="CoA-Trfase_III_dom_1_sf"/>
</dbReference>
<comment type="caution">
    <text evidence="3">The sequence shown here is derived from an EMBL/GenBank/DDBJ whole genome shotgun (WGS) entry which is preliminary data.</text>
</comment>
<evidence type="ECO:0000313" key="3">
    <source>
        <dbReference type="EMBL" id="MFC4754141.1"/>
    </source>
</evidence>
<dbReference type="SUPFAM" id="SSF89796">
    <property type="entry name" value="CoA-transferase family III (CaiB/BaiF)"/>
    <property type="match status" value="2"/>
</dbReference>
<dbReference type="PANTHER" id="PTHR48228:SF6">
    <property type="entry name" value="L-CARNITINE COA-TRANSFERASE"/>
    <property type="match status" value="1"/>
</dbReference>